<feature type="binding site" description="covalent" evidence="8">
    <location>
        <position position="84"/>
    </location>
    <ligand>
        <name>heme c</name>
        <dbReference type="ChEBI" id="CHEBI:61717"/>
        <label>1</label>
    </ligand>
</feature>
<evidence type="ECO:0000256" key="6">
    <source>
        <dbReference type="ARBA" id="ARBA00023002"/>
    </source>
</evidence>
<evidence type="ECO:0000256" key="8">
    <source>
        <dbReference type="PIRSR" id="PIRSR000294-1"/>
    </source>
</evidence>
<proteinExistence type="predicted"/>
<feature type="binding site" description="covalent" evidence="8">
    <location>
        <position position="227"/>
    </location>
    <ligand>
        <name>heme c</name>
        <dbReference type="ChEBI" id="CHEBI:61717"/>
        <label>2</label>
    </ligand>
</feature>
<dbReference type="PANTHER" id="PTHR30600:SF10">
    <property type="entry name" value="BLL6722 PROTEIN"/>
    <property type="match status" value="1"/>
</dbReference>
<dbReference type="InterPro" id="IPR051395">
    <property type="entry name" value="Cytochrome_c_Peroxidase/MauG"/>
</dbReference>
<evidence type="ECO:0000259" key="11">
    <source>
        <dbReference type="PROSITE" id="PS51007"/>
    </source>
</evidence>
<keyword evidence="3 9" id="KW-0479">Metal-binding</keyword>
<dbReference type="STRING" id="1302690.BUE76_19050"/>
<evidence type="ECO:0000256" key="4">
    <source>
        <dbReference type="ARBA" id="ARBA00022729"/>
    </source>
</evidence>
<dbReference type="GO" id="GO:0042597">
    <property type="term" value="C:periplasmic space"/>
    <property type="evidence" value="ECO:0007669"/>
    <property type="project" value="UniProtKB-SubCell"/>
</dbReference>
<evidence type="ECO:0000256" key="1">
    <source>
        <dbReference type="ARBA" id="ARBA00004418"/>
    </source>
</evidence>
<feature type="binding site" description="axial binding residue" evidence="9">
    <location>
        <position position="228"/>
    </location>
    <ligand>
        <name>heme c</name>
        <dbReference type="ChEBI" id="CHEBI:61717"/>
        <label>2</label>
    </ligand>
    <ligandPart>
        <name>Fe</name>
        <dbReference type="ChEBI" id="CHEBI:18248"/>
    </ligandPart>
</feature>
<comment type="subcellular location">
    <subcellularLocation>
        <location evidence="1">Periplasm</location>
    </subcellularLocation>
</comment>
<evidence type="ECO:0000256" key="9">
    <source>
        <dbReference type="PIRSR" id="PIRSR000294-2"/>
    </source>
</evidence>
<feature type="domain" description="Cytochrome c" evidence="11">
    <location>
        <begin position="211"/>
        <end position="333"/>
    </location>
</feature>
<organism evidence="12 13">
    <name type="scientific">Cnuella takakiae</name>
    <dbReference type="NCBI Taxonomy" id="1302690"/>
    <lineage>
        <taxon>Bacteria</taxon>
        <taxon>Pseudomonadati</taxon>
        <taxon>Bacteroidota</taxon>
        <taxon>Chitinophagia</taxon>
        <taxon>Chitinophagales</taxon>
        <taxon>Chitinophagaceae</taxon>
        <taxon>Cnuella</taxon>
    </lineage>
</organism>
<feature type="chain" id="PRO_5013268416" evidence="10">
    <location>
        <begin position="24"/>
        <end position="346"/>
    </location>
</feature>
<keyword evidence="12" id="KW-0575">Peroxidase</keyword>
<dbReference type="InterPro" id="IPR009056">
    <property type="entry name" value="Cyt_c-like_dom"/>
</dbReference>
<dbReference type="GO" id="GO:0046872">
    <property type="term" value="F:metal ion binding"/>
    <property type="evidence" value="ECO:0007669"/>
    <property type="project" value="UniProtKB-KW"/>
</dbReference>
<keyword evidence="4 10" id="KW-0732">Signal</keyword>
<evidence type="ECO:0000256" key="2">
    <source>
        <dbReference type="ARBA" id="ARBA00022617"/>
    </source>
</evidence>
<dbReference type="Pfam" id="PF00034">
    <property type="entry name" value="Cytochrom_C"/>
    <property type="match status" value="1"/>
</dbReference>
<keyword evidence="6" id="KW-0560">Oxidoreductase</keyword>
<feature type="binding site" description="covalent" evidence="8">
    <location>
        <position position="224"/>
    </location>
    <ligand>
        <name>heme c</name>
        <dbReference type="ChEBI" id="CHEBI:61717"/>
        <label>2</label>
    </ligand>
</feature>
<gene>
    <name evidence="12" type="ORF">SAMN05444008_11431</name>
</gene>
<dbReference type="PROSITE" id="PS51007">
    <property type="entry name" value="CYTC"/>
    <property type="match status" value="1"/>
</dbReference>
<keyword evidence="7 9" id="KW-0408">Iron</keyword>
<dbReference type="GO" id="GO:0009055">
    <property type="term" value="F:electron transfer activity"/>
    <property type="evidence" value="ECO:0007669"/>
    <property type="project" value="InterPro"/>
</dbReference>
<reference evidence="12 13" key="1">
    <citation type="submission" date="2016-11" db="EMBL/GenBank/DDBJ databases">
        <authorList>
            <person name="Jaros S."/>
            <person name="Januszkiewicz K."/>
            <person name="Wedrychowicz H."/>
        </authorList>
    </citation>
    <scope>NUCLEOTIDE SEQUENCE [LARGE SCALE GENOMIC DNA]</scope>
    <source>
        <strain evidence="12 13">DSM 26897</strain>
    </source>
</reference>
<evidence type="ECO:0000313" key="12">
    <source>
        <dbReference type="EMBL" id="SHF91568.1"/>
    </source>
</evidence>
<feature type="signal peptide" evidence="10">
    <location>
        <begin position="1"/>
        <end position="23"/>
    </location>
</feature>
<keyword evidence="2 8" id="KW-0349">Heme</keyword>
<dbReference type="GO" id="GO:0020037">
    <property type="term" value="F:heme binding"/>
    <property type="evidence" value="ECO:0007669"/>
    <property type="project" value="InterPro"/>
</dbReference>
<evidence type="ECO:0000256" key="10">
    <source>
        <dbReference type="SAM" id="SignalP"/>
    </source>
</evidence>
<dbReference type="AlphaFoldDB" id="A0A1M5FJB5"/>
<dbReference type="Gene3D" id="1.10.760.10">
    <property type="entry name" value="Cytochrome c-like domain"/>
    <property type="match status" value="2"/>
</dbReference>
<evidence type="ECO:0000256" key="3">
    <source>
        <dbReference type="ARBA" id="ARBA00022723"/>
    </source>
</evidence>
<evidence type="ECO:0000256" key="5">
    <source>
        <dbReference type="ARBA" id="ARBA00022764"/>
    </source>
</evidence>
<dbReference type="InterPro" id="IPR026259">
    <property type="entry name" value="MauG/Cytc_peroxidase"/>
</dbReference>
<feature type="binding site" description="axial binding residue" evidence="9">
    <location>
        <position position="85"/>
    </location>
    <ligand>
        <name>heme c</name>
        <dbReference type="ChEBI" id="CHEBI:61717"/>
        <label>1</label>
    </ligand>
    <ligandPart>
        <name>Fe</name>
        <dbReference type="ChEBI" id="CHEBI:18248"/>
    </ligandPart>
</feature>
<comment type="PTM">
    <text evidence="8">Binds 2 heme groups per subunit.</text>
</comment>
<dbReference type="InterPro" id="IPR004852">
    <property type="entry name" value="Di-haem_cyt_c_peroxidsae"/>
</dbReference>
<dbReference type="EMBL" id="FQUO01000014">
    <property type="protein sequence ID" value="SHF91568.1"/>
    <property type="molecule type" value="Genomic_DNA"/>
</dbReference>
<comment type="cofactor">
    <cofactor evidence="8">
        <name>heme</name>
        <dbReference type="ChEBI" id="CHEBI:30413"/>
    </cofactor>
    <text evidence="8">Binds 2 heme groups.</text>
</comment>
<dbReference type="Proteomes" id="UP000184368">
    <property type="component" value="Unassembled WGS sequence"/>
</dbReference>
<evidence type="ECO:0000313" key="13">
    <source>
        <dbReference type="Proteomes" id="UP000184368"/>
    </source>
</evidence>
<sequence>MRWRCTISTLVFCVAAASMLINACNKKDVEKGTTSVSFEVPAGFPQPVYDFSKNPLTREGIALGRQLFYDGILSKDGQTPCASCHQQFAAFATFDHDLSHGVDNGFTTRNAQALSNLAWQQSFHHDGGILNLETQPLAPLTAANEMGETVAGVVAKLKGSGKYQQAFRDAFGEGEITSQKMLKALTQFMVTLVSANSKYDQVKRGTTSFTIAEQAGYATFKAKCASCHQEPLFTDGSFRNNGIGINPFLNDGGRIRITRNAADSLKFQVPSLRNVDLSFPYMHDGRFYTLQQVLTHYRTGIQQTPNLDPALQFGISLSNTEASNVLAFLKTLTDSAFVKDPRFAAP</sequence>
<dbReference type="SUPFAM" id="SSF46626">
    <property type="entry name" value="Cytochrome c"/>
    <property type="match status" value="2"/>
</dbReference>
<keyword evidence="13" id="KW-1185">Reference proteome</keyword>
<dbReference type="OrthoDB" id="9805202at2"/>
<name>A0A1M5FJB5_9BACT</name>
<dbReference type="PANTHER" id="PTHR30600">
    <property type="entry name" value="CYTOCHROME C PEROXIDASE-RELATED"/>
    <property type="match status" value="1"/>
</dbReference>
<dbReference type="GO" id="GO:0004130">
    <property type="term" value="F:cytochrome-c peroxidase activity"/>
    <property type="evidence" value="ECO:0007669"/>
    <property type="project" value="TreeGrafter"/>
</dbReference>
<feature type="binding site" description="covalent" evidence="8">
    <location>
        <position position="81"/>
    </location>
    <ligand>
        <name>heme c</name>
        <dbReference type="ChEBI" id="CHEBI:61717"/>
        <label>1</label>
    </ligand>
</feature>
<dbReference type="Pfam" id="PF03150">
    <property type="entry name" value="CCP_MauG"/>
    <property type="match status" value="1"/>
</dbReference>
<accession>A0A1M5FJB5</accession>
<keyword evidence="5" id="KW-0574">Periplasm</keyword>
<evidence type="ECO:0000256" key="7">
    <source>
        <dbReference type="ARBA" id="ARBA00023004"/>
    </source>
</evidence>
<protein>
    <submittedName>
        <fullName evidence="12">Cytochrome c peroxidase</fullName>
    </submittedName>
</protein>
<dbReference type="PIRSF" id="PIRSF000294">
    <property type="entry name" value="Cytochrome-c_peroxidase"/>
    <property type="match status" value="1"/>
</dbReference>
<dbReference type="InterPro" id="IPR036909">
    <property type="entry name" value="Cyt_c-like_dom_sf"/>
</dbReference>